<dbReference type="EMBL" id="CM023470">
    <property type="protein sequence ID" value="KAH7980447.1"/>
    <property type="molecule type" value="Genomic_DNA"/>
</dbReference>
<protein>
    <submittedName>
        <fullName evidence="1">Uncharacterized protein</fullName>
    </submittedName>
</protein>
<keyword evidence="2" id="KW-1185">Reference proteome</keyword>
<organism evidence="1 2">
    <name type="scientific">Dermacentor silvarum</name>
    <name type="common">Tick</name>
    <dbReference type="NCBI Taxonomy" id="543639"/>
    <lineage>
        <taxon>Eukaryota</taxon>
        <taxon>Metazoa</taxon>
        <taxon>Ecdysozoa</taxon>
        <taxon>Arthropoda</taxon>
        <taxon>Chelicerata</taxon>
        <taxon>Arachnida</taxon>
        <taxon>Acari</taxon>
        <taxon>Parasitiformes</taxon>
        <taxon>Ixodida</taxon>
        <taxon>Ixodoidea</taxon>
        <taxon>Ixodidae</taxon>
        <taxon>Rhipicephalinae</taxon>
        <taxon>Dermacentor</taxon>
    </lineage>
</organism>
<gene>
    <name evidence="1" type="ORF">HPB49_016234</name>
</gene>
<proteinExistence type="predicted"/>
<accession>A0ACB8E0X9</accession>
<name>A0ACB8E0X9_DERSI</name>
<evidence type="ECO:0000313" key="1">
    <source>
        <dbReference type="EMBL" id="KAH7980447.1"/>
    </source>
</evidence>
<evidence type="ECO:0000313" key="2">
    <source>
        <dbReference type="Proteomes" id="UP000821865"/>
    </source>
</evidence>
<reference evidence="1" key="1">
    <citation type="submission" date="2020-05" db="EMBL/GenBank/DDBJ databases">
        <title>Large-scale comparative analyses of tick genomes elucidate their genetic diversity and vector capacities.</title>
        <authorList>
            <person name="Jia N."/>
            <person name="Wang J."/>
            <person name="Shi W."/>
            <person name="Du L."/>
            <person name="Sun Y."/>
            <person name="Zhan W."/>
            <person name="Jiang J."/>
            <person name="Wang Q."/>
            <person name="Zhang B."/>
            <person name="Ji P."/>
            <person name="Sakyi L.B."/>
            <person name="Cui X."/>
            <person name="Yuan T."/>
            <person name="Jiang B."/>
            <person name="Yang W."/>
            <person name="Lam T.T.-Y."/>
            <person name="Chang Q."/>
            <person name="Ding S."/>
            <person name="Wang X."/>
            <person name="Zhu J."/>
            <person name="Ruan X."/>
            <person name="Zhao L."/>
            <person name="Wei J."/>
            <person name="Que T."/>
            <person name="Du C."/>
            <person name="Cheng J."/>
            <person name="Dai P."/>
            <person name="Han X."/>
            <person name="Huang E."/>
            <person name="Gao Y."/>
            <person name="Liu J."/>
            <person name="Shao H."/>
            <person name="Ye R."/>
            <person name="Li L."/>
            <person name="Wei W."/>
            <person name="Wang X."/>
            <person name="Wang C."/>
            <person name="Yang T."/>
            <person name="Huo Q."/>
            <person name="Li W."/>
            <person name="Guo W."/>
            <person name="Chen H."/>
            <person name="Zhou L."/>
            <person name="Ni X."/>
            <person name="Tian J."/>
            <person name="Zhou Y."/>
            <person name="Sheng Y."/>
            <person name="Liu T."/>
            <person name="Pan Y."/>
            <person name="Xia L."/>
            <person name="Li J."/>
            <person name="Zhao F."/>
            <person name="Cao W."/>
        </authorList>
    </citation>
    <scope>NUCLEOTIDE SEQUENCE</scope>
    <source>
        <strain evidence="1">Dsil-2018</strain>
    </source>
</reference>
<dbReference type="Proteomes" id="UP000821865">
    <property type="component" value="Chromosome 1"/>
</dbReference>
<sequence>MNEVTLLLLLFLRERMLCCPMPGLPRNGVFARGEKMPKNVTAGMAVTYACNEGFLMLGSNRRVCSADGNWHPRGLPYCVIDVAATKAVSSSEPRSDPNLAMDRNRTTCSDTLRHLSPWYLVDLQQALPISVVKLDLPASAVTASVMVRVGNSSTAFENMVCSVFEGALEPGRSLYLPCVSAHSGRYVSVHMNEFGSLSICEITVYSEIVDVEGSEATTVYSSNSTTQPPTQRGHVLGTKGLTGIGLGAFVLLAPVCCCCWCQRCTKCCCKKSKARREVTGVDNSVFVLCDGPMDRRYANAWNNLGRDGTVPTGASGVTARLKDVRVVCPADSFSDVDLNSP</sequence>
<comment type="caution">
    <text evidence="1">The sequence shown here is derived from an EMBL/GenBank/DDBJ whole genome shotgun (WGS) entry which is preliminary data.</text>
</comment>